<sequence>MAPIARTVLLATSYYVLLLLLLSSSLIRADNRPSKITVYNYLSIQGSNSTSGYNTVLCGQPTSSQPNSFGQTYCFDMPRLENRSLTSRLLGRVQGTFVFTALEGSIVFVSKTFTLNRTSPKGTFTGVGLEFIGQVSSKPITGGTDDFAFANGVATTTPLSNGTDAVGNFFAWFKYDFVFSFRNPLK</sequence>
<feature type="signal peptide" evidence="4">
    <location>
        <begin position="1"/>
        <end position="29"/>
    </location>
</feature>
<dbReference type="EMBL" id="CM035439">
    <property type="protein sequence ID" value="KAH7284284.1"/>
    <property type="molecule type" value="Genomic_DNA"/>
</dbReference>
<evidence type="ECO:0000256" key="3">
    <source>
        <dbReference type="ARBA" id="ARBA00022525"/>
    </source>
</evidence>
<evidence type="ECO:0000313" key="6">
    <source>
        <dbReference type="Proteomes" id="UP000825935"/>
    </source>
</evidence>
<protein>
    <recommendedName>
        <fullName evidence="4">Dirigent protein</fullName>
    </recommendedName>
</protein>
<dbReference type="InterPro" id="IPR044859">
    <property type="entry name" value="Allene_oxi_cyc_Dirigent"/>
</dbReference>
<proteinExistence type="inferred from homology"/>
<dbReference type="OrthoDB" id="1862428at2759"/>
<dbReference type="AlphaFoldDB" id="A0A8T2QL07"/>
<evidence type="ECO:0000256" key="4">
    <source>
        <dbReference type="RuleBase" id="RU363099"/>
    </source>
</evidence>
<organism evidence="5 6">
    <name type="scientific">Ceratopteris richardii</name>
    <name type="common">Triangle waterfern</name>
    <dbReference type="NCBI Taxonomy" id="49495"/>
    <lineage>
        <taxon>Eukaryota</taxon>
        <taxon>Viridiplantae</taxon>
        <taxon>Streptophyta</taxon>
        <taxon>Embryophyta</taxon>
        <taxon>Tracheophyta</taxon>
        <taxon>Polypodiopsida</taxon>
        <taxon>Polypodiidae</taxon>
        <taxon>Polypodiales</taxon>
        <taxon>Pteridineae</taxon>
        <taxon>Pteridaceae</taxon>
        <taxon>Parkerioideae</taxon>
        <taxon>Ceratopteris</taxon>
    </lineage>
</organism>
<keyword evidence="4" id="KW-0732">Signal</keyword>
<dbReference type="Gene3D" id="2.40.480.10">
    <property type="entry name" value="Allene oxide cyclase-like"/>
    <property type="match status" value="1"/>
</dbReference>
<keyword evidence="4" id="KW-0052">Apoplast</keyword>
<dbReference type="Pfam" id="PF03018">
    <property type="entry name" value="Dirigent"/>
    <property type="match status" value="1"/>
</dbReference>
<accession>A0A8T2QL07</accession>
<dbReference type="GO" id="GO:0048046">
    <property type="term" value="C:apoplast"/>
    <property type="evidence" value="ECO:0007669"/>
    <property type="project" value="UniProtKB-SubCell"/>
</dbReference>
<keyword evidence="3 4" id="KW-0964">Secreted</keyword>
<evidence type="ECO:0000313" key="5">
    <source>
        <dbReference type="EMBL" id="KAH7284284.1"/>
    </source>
</evidence>
<dbReference type="GO" id="GO:0009699">
    <property type="term" value="P:phenylpropanoid biosynthetic process"/>
    <property type="evidence" value="ECO:0007669"/>
    <property type="project" value="UniProtKB-ARBA"/>
</dbReference>
<name>A0A8T2QL07_CERRI</name>
<comment type="subcellular location">
    <subcellularLocation>
        <location evidence="4">Secreted</location>
        <location evidence="4">Extracellular space</location>
        <location evidence="4">Apoplast</location>
    </subcellularLocation>
</comment>
<comment type="similarity">
    <text evidence="1 4">Belongs to the plant dirigent protein family.</text>
</comment>
<keyword evidence="6" id="KW-1185">Reference proteome</keyword>
<comment type="caution">
    <text evidence="5">The sequence shown here is derived from an EMBL/GenBank/DDBJ whole genome shotgun (WGS) entry which is preliminary data.</text>
</comment>
<evidence type="ECO:0000256" key="2">
    <source>
        <dbReference type="ARBA" id="ARBA00011738"/>
    </source>
</evidence>
<gene>
    <name evidence="5" type="ORF">KP509_34G047300</name>
</gene>
<feature type="chain" id="PRO_5035959905" description="Dirigent protein" evidence="4">
    <location>
        <begin position="30"/>
        <end position="186"/>
    </location>
</feature>
<dbReference type="InterPro" id="IPR004265">
    <property type="entry name" value="Dirigent"/>
</dbReference>
<dbReference type="Proteomes" id="UP000825935">
    <property type="component" value="Chromosome 34"/>
</dbReference>
<evidence type="ECO:0000256" key="1">
    <source>
        <dbReference type="ARBA" id="ARBA00010746"/>
    </source>
</evidence>
<reference evidence="5" key="1">
    <citation type="submission" date="2021-08" db="EMBL/GenBank/DDBJ databases">
        <title>WGS assembly of Ceratopteris richardii.</title>
        <authorList>
            <person name="Marchant D.B."/>
            <person name="Chen G."/>
            <person name="Jenkins J."/>
            <person name="Shu S."/>
            <person name="Leebens-Mack J."/>
            <person name="Grimwood J."/>
            <person name="Schmutz J."/>
            <person name="Soltis P."/>
            <person name="Soltis D."/>
            <person name="Chen Z.-H."/>
        </authorList>
    </citation>
    <scope>NUCLEOTIDE SEQUENCE</scope>
    <source>
        <strain evidence="5">Whitten #5841</strain>
        <tissue evidence="5">Leaf</tissue>
    </source>
</reference>
<comment type="subunit">
    <text evidence="2 4">Homodimer.</text>
</comment>
<dbReference type="PANTHER" id="PTHR21495">
    <property type="entry name" value="NUCLEOPORIN-RELATED"/>
    <property type="match status" value="1"/>
</dbReference>
<comment type="function">
    <text evidence="4">Dirigent proteins impart stereoselectivity on the phenoxy radical-coupling reaction, yielding optically active lignans from two molecules of coniferyl alcohol in the biosynthesis of lignans, flavonolignans, and alkaloids and thus plays a central role in plant secondary metabolism.</text>
</comment>